<sequence>MVPCLRLSSSSTTTNTYASPPALQGNFFDDTPISSVQPSPTVSLTHEYNLAVQTNSYSEIWSTIHHHSHSVENIETGQVQLLEESQLLEQVLQPSHEFVLEALSKIKASDLTALVADYFKHSESTSRLCLSIHRSVHHAKLIYAPLSELLDILPVDLAAGTYSLTQSQCDNAFDIFLKFDHFDNPFPNPGNYNFNDMRSCFSRLRQQLDHRLRKLRSKMKLIQHATRGSAICLVATVVGVIISAVTIATHALVALVAIPFCPTCPACPASKMTRKQLSHIAQLDAAAMGTFVLHNDLDTIDRLVARLHSAFESDKLLVRLGLERGRDRLSVQEVLKQLQKSHSNILKQLTDLDEHLCLCFTSINRARSLLLREILIN</sequence>
<dbReference type="Proteomes" id="UP001060085">
    <property type="component" value="Linkage Group LG03"/>
</dbReference>
<organism evidence="1 2">
    <name type="scientific">Catharanthus roseus</name>
    <name type="common">Madagascar periwinkle</name>
    <name type="synonym">Vinca rosea</name>
    <dbReference type="NCBI Taxonomy" id="4058"/>
    <lineage>
        <taxon>Eukaryota</taxon>
        <taxon>Viridiplantae</taxon>
        <taxon>Streptophyta</taxon>
        <taxon>Embryophyta</taxon>
        <taxon>Tracheophyta</taxon>
        <taxon>Spermatophyta</taxon>
        <taxon>Magnoliopsida</taxon>
        <taxon>eudicotyledons</taxon>
        <taxon>Gunneridae</taxon>
        <taxon>Pentapetalae</taxon>
        <taxon>asterids</taxon>
        <taxon>lamiids</taxon>
        <taxon>Gentianales</taxon>
        <taxon>Apocynaceae</taxon>
        <taxon>Rauvolfioideae</taxon>
        <taxon>Vinceae</taxon>
        <taxon>Catharanthinae</taxon>
        <taxon>Catharanthus</taxon>
    </lineage>
</organism>
<comment type="caution">
    <text evidence="1">The sequence shown here is derived from an EMBL/GenBank/DDBJ whole genome shotgun (WGS) entry which is preliminary data.</text>
</comment>
<proteinExistence type="predicted"/>
<accession>A0ACC0BP50</accession>
<keyword evidence="2" id="KW-1185">Reference proteome</keyword>
<name>A0ACC0BP50_CATRO</name>
<evidence type="ECO:0000313" key="2">
    <source>
        <dbReference type="Proteomes" id="UP001060085"/>
    </source>
</evidence>
<protein>
    <submittedName>
        <fullName evidence="1">Uncharacterized protein</fullName>
    </submittedName>
</protein>
<gene>
    <name evidence="1" type="ORF">M9H77_14764</name>
</gene>
<dbReference type="EMBL" id="CM044703">
    <property type="protein sequence ID" value="KAI5674400.1"/>
    <property type="molecule type" value="Genomic_DNA"/>
</dbReference>
<reference evidence="2" key="1">
    <citation type="journal article" date="2023" name="Nat. Plants">
        <title>Single-cell RNA sequencing provides a high-resolution roadmap for understanding the multicellular compartmentation of specialized metabolism.</title>
        <authorList>
            <person name="Sun S."/>
            <person name="Shen X."/>
            <person name="Li Y."/>
            <person name="Li Y."/>
            <person name="Wang S."/>
            <person name="Li R."/>
            <person name="Zhang H."/>
            <person name="Shen G."/>
            <person name="Guo B."/>
            <person name="Wei J."/>
            <person name="Xu J."/>
            <person name="St-Pierre B."/>
            <person name="Chen S."/>
            <person name="Sun C."/>
        </authorList>
    </citation>
    <scope>NUCLEOTIDE SEQUENCE [LARGE SCALE GENOMIC DNA]</scope>
</reference>
<evidence type="ECO:0000313" key="1">
    <source>
        <dbReference type="EMBL" id="KAI5674400.1"/>
    </source>
</evidence>